<dbReference type="Pfam" id="PF18098">
    <property type="entry name" value="RPN5_C"/>
    <property type="match status" value="1"/>
</dbReference>
<dbReference type="STRING" id="29655.A0A0K9PTB7"/>
<reference evidence="6" key="1">
    <citation type="journal article" date="2016" name="Nature">
        <title>The genome of the seagrass Zostera marina reveals angiosperm adaptation to the sea.</title>
        <authorList>
            <person name="Olsen J.L."/>
            <person name="Rouze P."/>
            <person name="Verhelst B."/>
            <person name="Lin Y.-C."/>
            <person name="Bayer T."/>
            <person name="Collen J."/>
            <person name="Dattolo E."/>
            <person name="De Paoli E."/>
            <person name="Dittami S."/>
            <person name="Maumus F."/>
            <person name="Michel G."/>
            <person name="Kersting A."/>
            <person name="Lauritano C."/>
            <person name="Lohaus R."/>
            <person name="Toepel M."/>
            <person name="Tonon T."/>
            <person name="Vanneste K."/>
            <person name="Amirebrahimi M."/>
            <person name="Brakel J."/>
            <person name="Bostroem C."/>
            <person name="Chovatia M."/>
            <person name="Grimwood J."/>
            <person name="Jenkins J.W."/>
            <person name="Jueterbock A."/>
            <person name="Mraz A."/>
            <person name="Stam W.T."/>
            <person name="Tice H."/>
            <person name="Bornberg-Bauer E."/>
            <person name="Green P.J."/>
            <person name="Pearson G.A."/>
            <person name="Procaccini G."/>
            <person name="Duarte C.M."/>
            <person name="Schmutz J."/>
            <person name="Reusch T.B.H."/>
            <person name="Van de Peer Y."/>
        </authorList>
    </citation>
    <scope>NUCLEOTIDE SEQUENCE [LARGE SCALE GENOMIC DNA]</scope>
    <source>
        <strain evidence="6">cv. Finnish</strain>
    </source>
</reference>
<dbReference type="InterPro" id="IPR054559">
    <property type="entry name" value="PSMD12-CSN4-like_N"/>
</dbReference>
<dbReference type="AlphaFoldDB" id="A0A0K9PTB7"/>
<dbReference type="Pfam" id="PF01399">
    <property type="entry name" value="PCI"/>
    <property type="match status" value="1"/>
</dbReference>
<dbReference type="InterPro" id="IPR040896">
    <property type="entry name" value="RPN5_C"/>
</dbReference>
<name>A0A0K9PTB7_ZOSMR</name>
<protein>
    <submittedName>
        <fullName evidence="5">26S proteasome non-ATPase regulatory subunit</fullName>
    </submittedName>
</protein>
<dbReference type="GO" id="GO:0008541">
    <property type="term" value="C:proteasome regulatory particle, lid subcomplex"/>
    <property type="evidence" value="ECO:0000318"/>
    <property type="project" value="GO_Central"/>
</dbReference>
<sequence>MEGDLEASIEILLSQEKKNRLAGDISGTKDAVLSIIKVCYDARAWKTLNDQIVLLSKRRGQLKQAVTSMVQQAIQYIDMTPDMETKIELIKTLNGITAGKIYVEIERARLIKKLAKIKEEQGLIAEAADLMQEIAVETFAAMATTEKIAFILEQVRLCLDRKDFIRAQILSRKISPRVFDADISKEKKKLKEGDNIVQAAPSDIPSLSELKYTYYQLMIRYYSHKDEYLEMCRCYKSIYEISLVKEDPAQWIPVLRKICWYLVLSPHDPMQTSLLNATMDDKNLSEIPNFRHLLKKLITMEVIQWTGLWETYKVEFENEKNTLGGSLGDKAVEDLRQRIIEHNILVVSKYYSRITLKRLADLLCLNLQETEKHMSDMVVSKSLIAKIDRPKGVVCFQVSKDSNDILNSWSANLEKLLDLVEKSCHQIHKETMVYKATLRT</sequence>
<comment type="subunit">
    <text evidence="3">Component of the 19S regulatory particle (RP/PA700) lid subcomplex of the 26S proteasome. The 26S proteasome is composed of a core protease (CP), known as the 20S proteasome, capped at one or both ends by the 19S regulatory particle (RP/PA700). The RP/PA700 complex is composed of at least 17 different subunits in two subcomplexes, the base and the lid, which form the portions proximal and distal to the 20S proteolytic core, respectively.</text>
</comment>
<dbReference type="GO" id="GO:0005634">
    <property type="term" value="C:nucleus"/>
    <property type="evidence" value="ECO:0007669"/>
    <property type="project" value="UniProtKB-ARBA"/>
</dbReference>
<keyword evidence="2 5" id="KW-0647">Proteasome</keyword>
<dbReference type="PANTHER" id="PTHR10855">
    <property type="entry name" value="26S PROTEASOME NON-ATPASE REGULATORY SUBUNIT 12/COP9 SIGNALOSOME COMPLEX SUBUNIT 4"/>
    <property type="match status" value="1"/>
</dbReference>
<dbReference type="PROSITE" id="PS50250">
    <property type="entry name" value="PCI"/>
    <property type="match status" value="1"/>
</dbReference>
<dbReference type="InterPro" id="IPR036388">
    <property type="entry name" value="WH-like_DNA-bd_sf"/>
</dbReference>
<accession>A0A0K9PTB7</accession>
<evidence type="ECO:0000256" key="3">
    <source>
        <dbReference type="ARBA" id="ARBA00064920"/>
    </source>
</evidence>
<evidence type="ECO:0000256" key="1">
    <source>
        <dbReference type="ARBA" id="ARBA00006397"/>
    </source>
</evidence>
<dbReference type="EMBL" id="LFYR01000671">
    <property type="protein sequence ID" value="KMZ71492.1"/>
    <property type="molecule type" value="Genomic_DNA"/>
</dbReference>
<proteinExistence type="inferred from homology"/>
<evidence type="ECO:0000256" key="2">
    <source>
        <dbReference type="ARBA" id="ARBA00022942"/>
    </source>
</evidence>
<keyword evidence="6" id="KW-1185">Reference proteome</keyword>
<gene>
    <name evidence="5" type="ORF">ZOSMA_17G00470</name>
</gene>
<dbReference type="FunFam" id="1.10.10.10:FF:000070">
    <property type="entry name" value="26S proteasome non-ATPase regulatory subunit 12"/>
    <property type="match status" value="1"/>
</dbReference>
<dbReference type="Gene3D" id="1.10.10.10">
    <property type="entry name" value="Winged helix-like DNA-binding domain superfamily/Winged helix DNA-binding domain"/>
    <property type="match status" value="1"/>
</dbReference>
<dbReference type="PANTHER" id="PTHR10855:SF1">
    <property type="entry name" value="26S PROTEASOME NON-ATPASE REGULATORY SUBUNIT 12"/>
    <property type="match status" value="1"/>
</dbReference>
<dbReference type="Proteomes" id="UP000036987">
    <property type="component" value="Unassembled WGS sequence"/>
</dbReference>
<dbReference type="InterPro" id="IPR036390">
    <property type="entry name" value="WH_DNA-bd_sf"/>
</dbReference>
<feature type="domain" description="PCI" evidence="4">
    <location>
        <begin position="223"/>
        <end position="401"/>
    </location>
</feature>
<evidence type="ECO:0000313" key="5">
    <source>
        <dbReference type="EMBL" id="KMZ71492.1"/>
    </source>
</evidence>
<evidence type="ECO:0000313" key="6">
    <source>
        <dbReference type="Proteomes" id="UP000036987"/>
    </source>
</evidence>
<comment type="similarity">
    <text evidence="1">Belongs to the proteasome subunit p55 family.</text>
</comment>
<dbReference type="InterPro" id="IPR040134">
    <property type="entry name" value="PSMD12/CSN4"/>
</dbReference>
<dbReference type="OrthoDB" id="268763at2759"/>
<dbReference type="GO" id="GO:0005737">
    <property type="term" value="C:cytoplasm"/>
    <property type="evidence" value="ECO:0000318"/>
    <property type="project" value="GO_Central"/>
</dbReference>
<organism evidence="5 6">
    <name type="scientific">Zostera marina</name>
    <name type="common">Eelgrass</name>
    <dbReference type="NCBI Taxonomy" id="29655"/>
    <lineage>
        <taxon>Eukaryota</taxon>
        <taxon>Viridiplantae</taxon>
        <taxon>Streptophyta</taxon>
        <taxon>Embryophyta</taxon>
        <taxon>Tracheophyta</taxon>
        <taxon>Spermatophyta</taxon>
        <taxon>Magnoliopsida</taxon>
        <taxon>Liliopsida</taxon>
        <taxon>Zosteraceae</taxon>
        <taxon>Zostera</taxon>
    </lineage>
</organism>
<dbReference type="OMA" id="TEGKXVE"/>
<dbReference type="InterPro" id="IPR000717">
    <property type="entry name" value="PCI_dom"/>
</dbReference>
<comment type="caution">
    <text evidence="5">The sequence shown here is derived from an EMBL/GenBank/DDBJ whole genome shotgun (WGS) entry which is preliminary data.</text>
</comment>
<dbReference type="SMART" id="SM00088">
    <property type="entry name" value="PINT"/>
    <property type="match status" value="1"/>
</dbReference>
<evidence type="ECO:0000259" key="4">
    <source>
        <dbReference type="PROSITE" id="PS50250"/>
    </source>
</evidence>
<dbReference type="SUPFAM" id="SSF46785">
    <property type="entry name" value="Winged helix' DNA-binding domain"/>
    <property type="match status" value="1"/>
</dbReference>
<dbReference type="Pfam" id="PF22241">
    <property type="entry name" value="PSMD12-CSN4_N"/>
    <property type="match status" value="2"/>
</dbReference>